<keyword evidence="3" id="KW-1185">Reference proteome</keyword>
<organism evidence="1">
    <name type="scientific">Gaeumannomyces tritici (strain R3-111a-1)</name>
    <name type="common">Wheat and barley take-all root rot fungus</name>
    <name type="synonym">Gaeumannomyces graminis var. tritici</name>
    <dbReference type="NCBI Taxonomy" id="644352"/>
    <lineage>
        <taxon>Eukaryota</taxon>
        <taxon>Fungi</taxon>
        <taxon>Dikarya</taxon>
        <taxon>Ascomycota</taxon>
        <taxon>Pezizomycotina</taxon>
        <taxon>Sordariomycetes</taxon>
        <taxon>Sordariomycetidae</taxon>
        <taxon>Magnaporthales</taxon>
        <taxon>Magnaporthaceae</taxon>
        <taxon>Gaeumannomyces</taxon>
    </lineage>
</organism>
<name>J3PER7_GAET3</name>
<dbReference type="Proteomes" id="UP000006039">
    <property type="component" value="Unassembled WGS sequence"/>
</dbReference>
<evidence type="ECO:0000313" key="2">
    <source>
        <dbReference type="EnsemblFungi" id="EJT70975"/>
    </source>
</evidence>
<dbReference type="EnsemblFungi" id="EJT70975">
    <property type="protein sequence ID" value="EJT70975"/>
    <property type="gene ID" value="GGTG_11997"/>
</dbReference>
<gene>
    <name evidence="2" type="primary">20352455</name>
    <name evidence="1" type="ORF">GGTG_11997</name>
</gene>
<proteinExistence type="predicted"/>
<dbReference type="AlphaFoldDB" id="J3PER7"/>
<reference evidence="1" key="2">
    <citation type="submission" date="2010-07" db="EMBL/GenBank/DDBJ databases">
        <authorList>
            <consortium name="The Broad Institute Genome Sequencing Platform"/>
            <consortium name="Broad Institute Genome Sequencing Center for Infectious Disease"/>
            <person name="Ma L.-J."/>
            <person name="Dead R."/>
            <person name="Young S."/>
            <person name="Zeng Q."/>
            <person name="Koehrsen M."/>
            <person name="Alvarado L."/>
            <person name="Berlin A."/>
            <person name="Chapman S.B."/>
            <person name="Chen Z."/>
            <person name="Freedman E."/>
            <person name="Gellesch M."/>
            <person name="Goldberg J."/>
            <person name="Griggs A."/>
            <person name="Gujja S."/>
            <person name="Heilman E.R."/>
            <person name="Heiman D."/>
            <person name="Hepburn T."/>
            <person name="Howarth C."/>
            <person name="Jen D."/>
            <person name="Larson L."/>
            <person name="Mehta T."/>
            <person name="Neiman D."/>
            <person name="Pearson M."/>
            <person name="Roberts A."/>
            <person name="Saif S."/>
            <person name="Shea T."/>
            <person name="Shenoy N."/>
            <person name="Sisk P."/>
            <person name="Stolte C."/>
            <person name="Sykes S."/>
            <person name="Walk T."/>
            <person name="White J."/>
            <person name="Yandava C."/>
            <person name="Haas B."/>
            <person name="Nusbaum C."/>
            <person name="Birren B."/>
        </authorList>
    </citation>
    <scope>NUCLEOTIDE SEQUENCE</scope>
    <source>
        <strain evidence="1">R3-111a-1</strain>
    </source>
</reference>
<dbReference type="VEuPathDB" id="FungiDB:GGTG_11997"/>
<evidence type="ECO:0000313" key="3">
    <source>
        <dbReference type="Proteomes" id="UP000006039"/>
    </source>
</evidence>
<reference evidence="2" key="5">
    <citation type="submission" date="2018-04" db="UniProtKB">
        <authorList>
            <consortium name="EnsemblFungi"/>
        </authorList>
    </citation>
    <scope>IDENTIFICATION</scope>
    <source>
        <strain evidence="2">R3-111a-1</strain>
    </source>
</reference>
<dbReference type="EMBL" id="GL385401">
    <property type="protein sequence ID" value="EJT70975.1"/>
    <property type="molecule type" value="Genomic_DNA"/>
</dbReference>
<dbReference type="HOGENOM" id="CLU_1825410_0_0_1"/>
<dbReference type="RefSeq" id="XP_009228153.1">
    <property type="nucleotide sequence ID" value="XM_009229889.1"/>
</dbReference>
<dbReference type="GeneID" id="20352455"/>
<reference evidence="2" key="4">
    <citation type="journal article" date="2015" name="G3 (Bethesda)">
        <title>Genome sequences of three phytopathogenic species of the Magnaporthaceae family of fungi.</title>
        <authorList>
            <person name="Okagaki L.H."/>
            <person name="Nunes C.C."/>
            <person name="Sailsbery J."/>
            <person name="Clay B."/>
            <person name="Brown D."/>
            <person name="John T."/>
            <person name="Oh Y."/>
            <person name="Young N."/>
            <person name="Fitzgerald M."/>
            <person name="Haas B.J."/>
            <person name="Zeng Q."/>
            <person name="Young S."/>
            <person name="Adiconis X."/>
            <person name="Fan L."/>
            <person name="Levin J.Z."/>
            <person name="Mitchell T.K."/>
            <person name="Okubara P.A."/>
            <person name="Farman M.L."/>
            <person name="Kohn L.M."/>
            <person name="Birren B."/>
            <person name="Ma L.-J."/>
            <person name="Dean R.A."/>
        </authorList>
    </citation>
    <scope>NUCLEOTIDE SEQUENCE</scope>
    <source>
        <strain evidence="2">R3-111a-1</strain>
    </source>
</reference>
<protein>
    <submittedName>
        <fullName evidence="1 2">Uncharacterized protein</fullName>
    </submittedName>
</protein>
<reference evidence="1" key="3">
    <citation type="submission" date="2010-09" db="EMBL/GenBank/DDBJ databases">
        <title>Annotation of Gaeumannomyces graminis var. tritici R3-111a-1.</title>
        <authorList>
            <consortium name="The Broad Institute Genome Sequencing Platform"/>
            <person name="Ma L.-J."/>
            <person name="Dead R."/>
            <person name="Young S.K."/>
            <person name="Zeng Q."/>
            <person name="Gargeya S."/>
            <person name="Fitzgerald M."/>
            <person name="Haas B."/>
            <person name="Abouelleil A."/>
            <person name="Alvarado L."/>
            <person name="Arachchi H.M."/>
            <person name="Berlin A."/>
            <person name="Brown A."/>
            <person name="Chapman S.B."/>
            <person name="Chen Z."/>
            <person name="Dunbar C."/>
            <person name="Freedman E."/>
            <person name="Gearin G."/>
            <person name="Gellesch M."/>
            <person name="Goldberg J."/>
            <person name="Griggs A."/>
            <person name="Gujja S."/>
            <person name="Heiman D."/>
            <person name="Howarth C."/>
            <person name="Larson L."/>
            <person name="Lui A."/>
            <person name="MacDonald P.J.P."/>
            <person name="Mehta T."/>
            <person name="Montmayeur A."/>
            <person name="Murphy C."/>
            <person name="Neiman D."/>
            <person name="Pearson M."/>
            <person name="Priest M."/>
            <person name="Roberts A."/>
            <person name="Saif S."/>
            <person name="Shea T."/>
            <person name="Shenoy N."/>
            <person name="Sisk P."/>
            <person name="Stolte C."/>
            <person name="Sykes S."/>
            <person name="Yandava C."/>
            <person name="Wortman J."/>
            <person name="Nusbaum C."/>
            <person name="Birren B."/>
        </authorList>
    </citation>
    <scope>NUCLEOTIDE SEQUENCE</scope>
    <source>
        <strain evidence="1">R3-111a-1</strain>
    </source>
</reference>
<sequence>MPDPALDFLFRCSRFLRRLQSQSPTSPHRRGGPPPSVGKMRNLIMMDVVDLGNTGIIQILLVLCHMPPSSEKGLAVCQPVACAFLQAVGQAAHRPVTLWLVGGIALVTARSVPAHPIQPKSLCRRLAEDGRLISSPRPKTQ</sequence>
<evidence type="ECO:0000313" key="1">
    <source>
        <dbReference type="EMBL" id="EJT70975.1"/>
    </source>
</evidence>
<reference evidence="3" key="1">
    <citation type="submission" date="2010-07" db="EMBL/GenBank/DDBJ databases">
        <title>The genome sequence of Gaeumannomyces graminis var. tritici strain R3-111a-1.</title>
        <authorList>
            <consortium name="The Broad Institute Genome Sequencing Platform"/>
            <person name="Ma L.-J."/>
            <person name="Dead R."/>
            <person name="Young S."/>
            <person name="Zeng Q."/>
            <person name="Koehrsen M."/>
            <person name="Alvarado L."/>
            <person name="Berlin A."/>
            <person name="Chapman S.B."/>
            <person name="Chen Z."/>
            <person name="Freedman E."/>
            <person name="Gellesch M."/>
            <person name="Goldberg J."/>
            <person name="Griggs A."/>
            <person name="Gujja S."/>
            <person name="Heilman E.R."/>
            <person name="Heiman D."/>
            <person name="Hepburn T."/>
            <person name="Howarth C."/>
            <person name="Jen D."/>
            <person name="Larson L."/>
            <person name="Mehta T."/>
            <person name="Neiman D."/>
            <person name="Pearson M."/>
            <person name="Roberts A."/>
            <person name="Saif S."/>
            <person name="Shea T."/>
            <person name="Shenoy N."/>
            <person name="Sisk P."/>
            <person name="Stolte C."/>
            <person name="Sykes S."/>
            <person name="Walk T."/>
            <person name="White J."/>
            <person name="Yandava C."/>
            <person name="Haas B."/>
            <person name="Nusbaum C."/>
            <person name="Birren B."/>
        </authorList>
    </citation>
    <scope>NUCLEOTIDE SEQUENCE [LARGE SCALE GENOMIC DNA]</scope>
    <source>
        <strain evidence="3">R3-111a-1</strain>
    </source>
</reference>
<accession>J3PER7</accession>